<gene>
    <name evidence="1" type="ORF">H9630_15525</name>
</gene>
<dbReference type="InterPro" id="IPR054213">
    <property type="entry name" value="DUF6920"/>
</dbReference>
<proteinExistence type="predicted"/>
<protein>
    <submittedName>
        <fullName evidence="1">Uncharacterized protein</fullName>
    </submittedName>
</protein>
<name>A0ABR8WGT6_9BACL</name>
<accession>A0ABR8WGT6</accession>
<comment type="caution">
    <text evidence="1">The sequence shown here is derived from an EMBL/GenBank/DDBJ whole genome shotgun (WGS) entry which is preliminary data.</text>
</comment>
<dbReference type="Proteomes" id="UP000658980">
    <property type="component" value="Unassembled WGS sequence"/>
</dbReference>
<keyword evidence="2" id="KW-1185">Reference proteome</keyword>
<sequence>MENKEKAGKKKGRAISNKLTADMISSLPTCIKGWLSEIGAIGHEQINLVSLKQSGVMKLKPEQKRWTVSEAEQISHTDPPAFRWIVKLKMGKGLVVTGKDSFLEGKAGMHIKLAGIIPISKTVDDEKTNESALQRYLMELAWYPSAVLSPFISWEEVDAHSATATMNFEGLKGSVTYFFNEQNELLKVEAWRYKDSGEDARPLLCVGTVKKQRKVGGLTVPVKMEISWMLEEGPFTWYRFDVHDIRFNSINGRFS</sequence>
<evidence type="ECO:0000313" key="1">
    <source>
        <dbReference type="EMBL" id="MBD8016239.1"/>
    </source>
</evidence>
<dbReference type="Pfam" id="PF21900">
    <property type="entry name" value="DUF6920"/>
    <property type="match status" value="1"/>
</dbReference>
<organism evidence="1 2">
    <name type="scientific">Planococcus wigleyi</name>
    <dbReference type="NCBI Taxonomy" id="2762216"/>
    <lineage>
        <taxon>Bacteria</taxon>
        <taxon>Bacillati</taxon>
        <taxon>Bacillota</taxon>
        <taxon>Bacilli</taxon>
        <taxon>Bacillales</taxon>
        <taxon>Caryophanaceae</taxon>
        <taxon>Planococcus</taxon>
    </lineage>
</organism>
<dbReference type="EMBL" id="JACSPU010000005">
    <property type="protein sequence ID" value="MBD8016239.1"/>
    <property type="molecule type" value="Genomic_DNA"/>
</dbReference>
<evidence type="ECO:0000313" key="2">
    <source>
        <dbReference type="Proteomes" id="UP000658980"/>
    </source>
</evidence>
<reference evidence="1 2" key="1">
    <citation type="submission" date="2020-08" db="EMBL/GenBank/DDBJ databases">
        <title>A Genomic Blueprint of the Chicken Gut Microbiome.</title>
        <authorList>
            <person name="Gilroy R."/>
            <person name="Ravi A."/>
            <person name="Getino M."/>
            <person name="Pursley I."/>
            <person name="Horton D.L."/>
            <person name="Alikhan N.-F."/>
            <person name="Baker D."/>
            <person name="Gharbi K."/>
            <person name="Hall N."/>
            <person name="Watson M."/>
            <person name="Adriaenssens E.M."/>
            <person name="Foster-Nyarko E."/>
            <person name="Jarju S."/>
            <person name="Secka A."/>
            <person name="Antonio M."/>
            <person name="Oren A."/>
            <person name="Chaudhuri R."/>
            <person name="La Ragione R.M."/>
            <person name="Hildebrand F."/>
            <person name="Pallen M.J."/>
        </authorList>
    </citation>
    <scope>NUCLEOTIDE SEQUENCE [LARGE SCALE GENOMIC DNA]</scope>
    <source>
        <strain evidence="1 2">Sa1BUA13</strain>
    </source>
</reference>
<dbReference type="RefSeq" id="WP_191716406.1">
    <property type="nucleotide sequence ID" value="NZ_JACSPU010000005.1"/>
</dbReference>